<sequence length="240" mass="27787">MVSVSTELPLDADSVMNETWIGVDGLPEWNPNIKFARTLASPTSNFDIIHYGNNDVLIISGRDFVSARIYRNTSTGYIMASRSVRLKECPEQKGKVRAELILAGARFSPHPEKKDTTLVDVVMLADLKGLLPKLLVNQVLGKVMLMDTEENRRHFQRIRDRRDQERREEAVRDRRDVEDDMRERQTSETHMKDRKDQEVDKRDGRDVHTYARVVGDENADAREQDQQAIPRERQEEQAKE</sequence>
<dbReference type="EMBL" id="WIXE01000033">
    <property type="protein sequence ID" value="KAK5986960.1"/>
    <property type="molecule type" value="Genomic_DNA"/>
</dbReference>
<evidence type="ECO:0000313" key="3">
    <source>
        <dbReference type="EMBL" id="KAK5986960.1"/>
    </source>
</evidence>
<dbReference type="InterPro" id="IPR051869">
    <property type="entry name" value="STARD3"/>
</dbReference>
<dbReference type="GO" id="GO:0099044">
    <property type="term" value="P:vesicle tethering to endoplasmic reticulum"/>
    <property type="evidence" value="ECO:0007669"/>
    <property type="project" value="TreeGrafter"/>
</dbReference>
<evidence type="ECO:0000259" key="2">
    <source>
        <dbReference type="PROSITE" id="PS50848"/>
    </source>
</evidence>
<organism evidence="3 4">
    <name type="scientific">Trichostrongylus colubriformis</name>
    <name type="common">Black scour worm</name>
    <dbReference type="NCBI Taxonomy" id="6319"/>
    <lineage>
        <taxon>Eukaryota</taxon>
        <taxon>Metazoa</taxon>
        <taxon>Ecdysozoa</taxon>
        <taxon>Nematoda</taxon>
        <taxon>Chromadorea</taxon>
        <taxon>Rhabditida</taxon>
        <taxon>Rhabditina</taxon>
        <taxon>Rhabditomorpha</taxon>
        <taxon>Strongyloidea</taxon>
        <taxon>Trichostrongylidae</taxon>
        <taxon>Trichostrongylus</taxon>
    </lineage>
</organism>
<dbReference type="GO" id="GO:0031902">
    <property type="term" value="C:late endosome membrane"/>
    <property type="evidence" value="ECO:0007669"/>
    <property type="project" value="TreeGrafter"/>
</dbReference>
<feature type="domain" description="START" evidence="2">
    <location>
        <begin position="1"/>
        <end position="160"/>
    </location>
</feature>
<dbReference type="AlphaFoldDB" id="A0AAN8G6K9"/>
<dbReference type="GO" id="GO:0005789">
    <property type="term" value="C:endoplasmic reticulum membrane"/>
    <property type="evidence" value="ECO:0007669"/>
    <property type="project" value="TreeGrafter"/>
</dbReference>
<proteinExistence type="predicted"/>
<dbReference type="Proteomes" id="UP001331761">
    <property type="component" value="Unassembled WGS sequence"/>
</dbReference>
<dbReference type="GO" id="GO:0140284">
    <property type="term" value="C:endoplasmic reticulum-endosome membrane contact site"/>
    <property type="evidence" value="ECO:0007669"/>
    <property type="project" value="TreeGrafter"/>
</dbReference>
<evidence type="ECO:0000313" key="4">
    <source>
        <dbReference type="Proteomes" id="UP001331761"/>
    </source>
</evidence>
<dbReference type="GO" id="GO:0005765">
    <property type="term" value="C:lysosomal membrane"/>
    <property type="evidence" value="ECO:0007669"/>
    <property type="project" value="TreeGrafter"/>
</dbReference>
<feature type="compositionally biased region" description="Basic and acidic residues" evidence="1">
    <location>
        <begin position="219"/>
        <end position="240"/>
    </location>
</feature>
<dbReference type="PANTHER" id="PTHR46121">
    <property type="entry name" value="STEROIDOGENIC ACUTE REGULATORY PROTEIN-LIKE"/>
    <property type="match status" value="1"/>
</dbReference>
<dbReference type="InterPro" id="IPR002913">
    <property type="entry name" value="START_lipid-bd_dom"/>
</dbReference>
<dbReference type="PANTHER" id="PTHR46121:SF3">
    <property type="entry name" value="STEROIDOGENIC ACUTE REGULATORY-LIKE PROTEIN 1"/>
    <property type="match status" value="1"/>
</dbReference>
<feature type="compositionally biased region" description="Basic and acidic residues" evidence="1">
    <location>
        <begin position="159"/>
        <end position="209"/>
    </location>
</feature>
<feature type="region of interest" description="Disordered" evidence="1">
    <location>
        <begin position="159"/>
        <end position="240"/>
    </location>
</feature>
<protein>
    <submittedName>
        <fullName evidence="3">Steroidogenic acute regulatory protein 1</fullName>
    </submittedName>
</protein>
<keyword evidence="4" id="KW-1185">Reference proteome</keyword>
<dbReference type="CDD" id="cd00177">
    <property type="entry name" value="START"/>
    <property type="match status" value="1"/>
</dbReference>
<dbReference type="GO" id="GO:0008289">
    <property type="term" value="F:lipid binding"/>
    <property type="evidence" value="ECO:0007669"/>
    <property type="project" value="InterPro"/>
</dbReference>
<dbReference type="Gene3D" id="3.30.530.20">
    <property type="match status" value="1"/>
</dbReference>
<evidence type="ECO:0000256" key="1">
    <source>
        <dbReference type="SAM" id="MobiDB-lite"/>
    </source>
</evidence>
<dbReference type="SMART" id="SM00234">
    <property type="entry name" value="START"/>
    <property type="match status" value="1"/>
</dbReference>
<comment type="caution">
    <text evidence="3">The sequence shown here is derived from an EMBL/GenBank/DDBJ whole genome shotgun (WGS) entry which is preliminary data.</text>
</comment>
<dbReference type="Pfam" id="PF01852">
    <property type="entry name" value="START"/>
    <property type="match status" value="1"/>
</dbReference>
<dbReference type="PROSITE" id="PS50848">
    <property type="entry name" value="START"/>
    <property type="match status" value="1"/>
</dbReference>
<reference evidence="3 4" key="1">
    <citation type="submission" date="2019-10" db="EMBL/GenBank/DDBJ databases">
        <title>Assembly and Annotation for the nematode Trichostrongylus colubriformis.</title>
        <authorList>
            <person name="Martin J."/>
        </authorList>
    </citation>
    <scope>NUCLEOTIDE SEQUENCE [LARGE SCALE GENOMIC DNA]</scope>
    <source>
        <strain evidence="3">G859</strain>
        <tissue evidence="3">Whole worm</tissue>
    </source>
</reference>
<dbReference type="InterPro" id="IPR023393">
    <property type="entry name" value="START-like_dom_sf"/>
</dbReference>
<name>A0AAN8G6K9_TRICO</name>
<gene>
    <name evidence="3" type="ORF">GCK32_016065</name>
</gene>
<dbReference type="SUPFAM" id="SSF55961">
    <property type="entry name" value="Bet v1-like"/>
    <property type="match status" value="1"/>
</dbReference>
<accession>A0AAN8G6K9</accession>